<proteinExistence type="predicted"/>
<feature type="compositionally biased region" description="Low complexity" evidence="1">
    <location>
        <begin position="323"/>
        <end position="337"/>
    </location>
</feature>
<name>A0A150SM72_SORCE</name>
<gene>
    <name evidence="2" type="ORF">BE17_06525</name>
</gene>
<organism evidence="2 3">
    <name type="scientific">Sorangium cellulosum</name>
    <name type="common">Polyangium cellulosum</name>
    <dbReference type="NCBI Taxonomy" id="56"/>
    <lineage>
        <taxon>Bacteria</taxon>
        <taxon>Pseudomonadati</taxon>
        <taxon>Myxococcota</taxon>
        <taxon>Polyangia</taxon>
        <taxon>Polyangiales</taxon>
        <taxon>Polyangiaceae</taxon>
        <taxon>Sorangium</taxon>
    </lineage>
</organism>
<dbReference type="Proteomes" id="UP000075635">
    <property type="component" value="Unassembled WGS sequence"/>
</dbReference>
<dbReference type="AlphaFoldDB" id="A0A150SM72"/>
<sequence>MAQERGDPALLVAALTAAHPIALLGRLCRRRLLSVLLAELDPSIALIDEAPAAPLGPLSRLAPASALAADRGRVLLMRIGEELSVPSPRPLSRLPVSAAAAFELATAEARALRSITPVVDGNGVPPHLRLILAVAELARMTPAALVGSISLRAAVLEAIERLGAGVRATPSTPATSSGQPSPGGDPGERPSLPAEAEPVAHLGLARSAAKTVVIVENVVAPPPAARPSVVFVSAAPALPATSDDPTESAHLVVAGAEPALAVAGAEPARVTPAAAQRSSALRAAVREAIARLDQGAVASPSAPEEPPESALSAELAEAERDAPAGSPASRAAAPGASGWAGARSFATLRPAVAPPWPPPPVDDPAPTSTAPESATAAAMVVDPVATRDDLANPEHPFPSTPPSAVDIFTDDLTLRSAAAGLAFLVRPVLDLGWPDRLAAIHPEPSLALHAIFRRILAVSLGEDAADDPAAWLIAGLLDAPSLEERDADALTFAEDQRAALAGAIGAEAATFAEVVDAWARAILDEARLRLAGTTGAEDLARDVLALGGVLARCETHLEVRLPFPASYEALLRAGLSLDIADVAWLDDRPLRFVFCEGEED</sequence>
<accession>A0A150SM72</accession>
<feature type="region of interest" description="Disordered" evidence="1">
    <location>
        <begin position="295"/>
        <end position="337"/>
    </location>
</feature>
<comment type="caution">
    <text evidence="2">The sequence shown here is derived from an EMBL/GenBank/DDBJ whole genome shotgun (WGS) entry which is preliminary data.</text>
</comment>
<feature type="compositionally biased region" description="Pro residues" evidence="1">
    <location>
        <begin position="352"/>
        <end position="363"/>
    </location>
</feature>
<reference evidence="2 3" key="1">
    <citation type="submission" date="2014-02" db="EMBL/GenBank/DDBJ databases">
        <title>The small core and large imbalanced accessory genome model reveals a collaborative survival strategy of Sorangium cellulosum strains in nature.</title>
        <authorList>
            <person name="Han K."/>
            <person name="Peng R."/>
            <person name="Blom J."/>
            <person name="Li Y.-Z."/>
        </authorList>
    </citation>
    <scope>NUCLEOTIDE SEQUENCE [LARGE SCALE GENOMIC DNA]</scope>
    <source>
        <strain evidence="2 3">So0011-07</strain>
    </source>
</reference>
<feature type="compositionally biased region" description="Low complexity" evidence="1">
    <location>
        <begin position="298"/>
        <end position="315"/>
    </location>
</feature>
<evidence type="ECO:0000313" key="3">
    <source>
        <dbReference type="Proteomes" id="UP000075635"/>
    </source>
</evidence>
<feature type="region of interest" description="Disordered" evidence="1">
    <location>
        <begin position="350"/>
        <end position="375"/>
    </location>
</feature>
<evidence type="ECO:0000256" key="1">
    <source>
        <dbReference type="SAM" id="MobiDB-lite"/>
    </source>
</evidence>
<evidence type="ECO:0000313" key="2">
    <source>
        <dbReference type="EMBL" id="KYF93536.1"/>
    </source>
</evidence>
<dbReference type="EMBL" id="JEMB01000808">
    <property type="protein sequence ID" value="KYF93536.1"/>
    <property type="molecule type" value="Genomic_DNA"/>
</dbReference>
<feature type="region of interest" description="Disordered" evidence="1">
    <location>
        <begin position="167"/>
        <end position="193"/>
    </location>
</feature>
<protein>
    <submittedName>
        <fullName evidence="2">Uncharacterized protein</fullName>
    </submittedName>
</protein>
<feature type="compositionally biased region" description="Low complexity" evidence="1">
    <location>
        <begin position="364"/>
        <end position="375"/>
    </location>
</feature>